<gene>
    <name evidence="1" type="ORF">RUA4292_04670</name>
</gene>
<dbReference type="EMBL" id="CYPU01000074">
    <property type="protein sequence ID" value="CUH50461.1"/>
    <property type="molecule type" value="Genomic_DNA"/>
</dbReference>
<organism evidence="1 2">
    <name type="scientific">Ruegeria atlantica</name>
    <dbReference type="NCBI Taxonomy" id="81569"/>
    <lineage>
        <taxon>Bacteria</taxon>
        <taxon>Pseudomonadati</taxon>
        <taxon>Pseudomonadota</taxon>
        <taxon>Alphaproteobacteria</taxon>
        <taxon>Rhodobacterales</taxon>
        <taxon>Roseobacteraceae</taxon>
        <taxon>Ruegeria</taxon>
    </lineage>
</organism>
<proteinExistence type="predicted"/>
<dbReference type="GeneID" id="55495787"/>
<sequence length="128" mass="14516">MTKEEKGPAFSTEELSKALEVCKHSSRSSLTTSGQNPGYLFWHSQRWVDVEEHFGDSKSKVLLAALEGISDDFRNLEKAFLLQTRNNGDSRPAFDWRGQIVKAFGNKFPDVPSKVMSCLEADFAHRHR</sequence>
<dbReference type="OrthoDB" id="9881995at2"/>
<evidence type="ECO:0000313" key="1">
    <source>
        <dbReference type="EMBL" id="CUH50461.1"/>
    </source>
</evidence>
<reference evidence="1 2" key="1">
    <citation type="submission" date="2015-09" db="EMBL/GenBank/DDBJ databases">
        <authorList>
            <consortium name="Swine Surveillance"/>
        </authorList>
    </citation>
    <scope>NUCLEOTIDE SEQUENCE [LARGE SCALE GENOMIC DNA]</scope>
    <source>
        <strain evidence="1 2">CECT 4292</strain>
    </source>
</reference>
<name>A0A0P1EJ10_9RHOB</name>
<accession>A0A0P1EJ10</accession>
<evidence type="ECO:0000313" key="2">
    <source>
        <dbReference type="Proteomes" id="UP000050783"/>
    </source>
</evidence>
<dbReference type="RefSeq" id="WP_058279749.1">
    <property type="nucleotide sequence ID" value="NZ_CYPU01000074.1"/>
</dbReference>
<dbReference type="AlphaFoldDB" id="A0A0P1EJ10"/>
<dbReference type="Proteomes" id="UP000050783">
    <property type="component" value="Unassembled WGS sequence"/>
</dbReference>
<protein>
    <submittedName>
        <fullName evidence="1">Uncharacterized protein</fullName>
    </submittedName>
</protein>